<organism evidence="1 2">
    <name type="scientific">Thioalkalicoccus limnaeus</name>
    <dbReference type="NCBI Taxonomy" id="120681"/>
    <lineage>
        <taxon>Bacteria</taxon>
        <taxon>Pseudomonadati</taxon>
        <taxon>Pseudomonadota</taxon>
        <taxon>Gammaproteobacteria</taxon>
        <taxon>Chromatiales</taxon>
        <taxon>Chromatiaceae</taxon>
        <taxon>Thioalkalicoccus</taxon>
    </lineage>
</organism>
<name>A0ABV4B9S3_9GAMM</name>
<gene>
    <name evidence="1" type="ORF">ABC977_01775</name>
</gene>
<comment type="caution">
    <text evidence="1">The sequence shown here is derived from an EMBL/GenBank/DDBJ whole genome shotgun (WGS) entry which is preliminary data.</text>
</comment>
<sequence length="139" mass="16172">MDRFTRNYSIAVLLLVVGLLSWWFLASWNPRVADLNRILEADAELASYPYTFRVVALDEGVATLSSPRDFDHPAYRFLPLITPELAGKPQDHPDMVAAQERLIHHQRRAQALIIQQPDVDEIRWAFDRRWYTEKGFPLP</sequence>
<dbReference type="Proteomes" id="UP001564408">
    <property type="component" value="Unassembled WGS sequence"/>
</dbReference>
<keyword evidence="2" id="KW-1185">Reference proteome</keyword>
<proteinExistence type="predicted"/>
<accession>A0ABV4B9S3</accession>
<evidence type="ECO:0008006" key="3">
    <source>
        <dbReference type="Google" id="ProtNLM"/>
    </source>
</evidence>
<protein>
    <recommendedName>
        <fullName evidence="3">Glutamate-ammonia-ligase adenylyltransferase</fullName>
    </recommendedName>
</protein>
<dbReference type="RefSeq" id="WP_369665519.1">
    <property type="nucleotide sequence ID" value="NZ_JBDKXB010000002.1"/>
</dbReference>
<evidence type="ECO:0000313" key="1">
    <source>
        <dbReference type="EMBL" id="MEY6431133.1"/>
    </source>
</evidence>
<reference evidence="1 2" key="1">
    <citation type="submission" date="2024-05" db="EMBL/GenBank/DDBJ databases">
        <title>Genome Sequence and Characterization of the New Strain Purple Sulfur Bacterium of Genus Thioalkalicoccus.</title>
        <authorList>
            <person name="Bryantseva I.A."/>
            <person name="Kyndt J.A."/>
            <person name="Imhoff J.F."/>
        </authorList>
    </citation>
    <scope>NUCLEOTIDE SEQUENCE [LARGE SCALE GENOMIC DNA]</scope>
    <source>
        <strain evidence="1 2">Um2</strain>
    </source>
</reference>
<evidence type="ECO:0000313" key="2">
    <source>
        <dbReference type="Proteomes" id="UP001564408"/>
    </source>
</evidence>
<dbReference type="EMBL" id="JBDKXB010000002">
    <property type="protein sequence ID" value="MEY6431133.1"/>
    <property type="molecule type" value="Genomic_DNA"/>
</dbReference>